<evidence type="ECO:0000256" key="4">
    <source>
        <dbReference type="ARBA" id="ARBA00022679"/>
    </source>
</evidence>
<proteinExistence type="inferred from homology"/>
<dbReference type="PANTHER" id="PTHR43527">
    <property type="entry name" value="4-DIPHOSPHOCYTIDYL-2-C-METHYL-D-ERYTHRITOL KINASE, CHLOROPLASTIC"/>
    <property type="match status" value="1"/>
</dbReference>
<dbReference type="Proteomes" id="UP000230767">
    <property type="component" value="Unassembled WGS sequence"/>
</dbReference>
<gene>
    <name evidence="9 12" type="primary">ispE</name>
    <name evidence="12" type="ORF">COY73_02655</name>
</gene>
<comment type="catalytic activity">
    <reaction evidence="9">
        <text>4-CDP-2-C-methyl-D-erythritol + ATP = 4-CDP-2-C-methyl-D-erythritol 2-phosphate + ADP + H(+)</text>
        <dbReference type="Rhea" id="RHEA:18437"/>
        <dbReference type="ChEBI" id="CHEBI:15378"/>
        <dbReference type="ChEBI" id="CHEBI:30616"/>
        <dbReference type="ChEBI" id="CHEBI:57823"/>
        <dbReference type="ChEBI" id="CHEBI:57919"/>
        <dbReference type="ChEBI" id="CHEBI:456216"/>
        <dbReference type="EC" id="2.7.1.148"/>
    </reaction>
</comment>
<evidence type="ECO:0000256" key="5">
    <source>
        <dbReference type="ARBA" id="ARBA00022741"/>
    </source>
</evidence>
<dbReference type="EC" id="2.7.1.148" evidence="2 9"/>
<keyword evidence="5 9" id="KW-0547">Nucleotide-binding</keyword>
<dbReference type="EMBL" id="PFLW01000065">
    <property type="protein sequence ID" value="PIY88835.1"/>
    <property type="molecule type" value="Genomic_DNA"/>
</dbReference>
<feature type="active site" evidence="9">
    <location>
        <position position="11"/>
    </location>
</feature>
<dbReference type="GO" id="GO:0005524">
    <property type="term" value="F:ATP binding"/>
    <property type="evidence" value="ECO:0007669"/>
    <property type="project" value="UniProtKB-UniRule"/>
</dbReference>
<keyword evidence="9" id="KW-0414">Isoprene biosynthesis</keyword>
<dbReference type="GO" id="GO:0019288">
    <property type="term" value="P:isopentenyl diphosphate biosynthetic process, methylerythritol 4-phosphate pathway"/>
    <property type="evidence" value="ECO:0007669"/>
    <property type="project" value="UniProtKB-UniRule"/>
</dbReference>
<feature type="active site" evidence="9">
    <location>
        <position position="133"/>
    </location>
</feature>
<evidence type="ECO:0000256" key="1">
    <source>
        <dbReference type="ARBA" id="ARBA00009684"/>
    </source>
</evidence>
<dbReference type="PANTHER" id="PTHR43527:SF2">
    <property type="entry name" value="4-DIPHOSPHOCYTIDYL-2-C-METHYL-D-ERYTHRITOL KINASE, CHLOROPLASTIC"/>
    <property type="match status" value="1"/>
</dbReference>
<comment type="pathway">
    <text evidence="9">Isoprenoid biosynthesis; isopentenyl diphosphate biosynthesis via DXP pathway; isopentenyl diphosphate from 1-deoxy-D-xylulose 5-phosphate: step 3/6.</text>
</comment>
<dbReference type="HAMAP" id="MF_00061">
    <property type="entry name" value="IspE"/>
    <property type="match status" value="1"/>
</dbReference>
<sequence>MASVLIQANAKINLDFKILGKRPDGFHQIESTFQSIDLSDFLLFEKSKKTQITGGIVCPEFQNIIFKAKGVLEKDLKKKLPCKIHLQKSIPIASGLGGGSADAAATLFGLNLLYNLKLSKKDLAKIGVKIGADVPFFFYGGTCKVEGIGEKVTLIKQKLPKFFLIFRPHKRLETKKMYELYDKTGKNFLALVREICPEIEKLEKYFSKFGLKPKLSGSGPTMFCGVGNYELAKKVSENYPNFNGDIFICRPQKEGMKILTIK</sequence>
<protein>
    <recommendedName>
        <fullName evidence="3 9">4-diphosphocytidyl-2-C-methyl-D-erythritol kinase</fullName>
        <shortName evidence="9">CMK</shortName>
        <ecNumber evidence="2 9">2.7.1.148</ecNumber>
    </recommendedName>
    <alternativeName>
        <fullName evidence="8 9">4-(cytidine-5'-diphospho)-2-C-methyl-D-erythritol kinase</fullName>
    </alternativeName>
</protein>
<dbReference type="SUPFAM" id="SSF54211">
    <property type="entry name" value="Ribosomal protein S5 domain 2-like"/>
    <property type="match status" value="1"/>
</dbReference>
<dbReference type="NCBIfam" id="TIGR00154">
    <property type="entry name" value="ispE"/>
    <property type="match status" value="1"/>
</dbReference>
<keyword evidence="6 9" id="KW-0418">Kinase</keyword>
<dbReference type="GO" id="GO:0016114">
    <property type="term" value="P:terpenoid biosynthetic process"/>
    <property type="evidence" value="ECO:0007669"/>
    <property type="project" value="UniProtKB-UniRule"/>
</dbReference>
<dbReference type="SUPFAM" id="SSF55060">
    <property type="entry name" value="GHMP Kinase, C-terminal domain"/>
    <property type="match status" value="1"/>
</dbReference>
<dbReference type="GO" id="GO:0050515">
    <property type="term" value="F:4-(cytidine 5'-diphospho)-2-C-methyl-D-erythritol kinase activity"/>
    <property type="evidence" value="ECO:0007669"/>
    <property type="project" value="UniProtKB-UniRule"/>
</dbReference>
<keyword evidence="4 9" id="KW-0808">Transferase</keyword>
<dbReference type="Gene3D" id="3.30.230.10">
    <property type="match status" value="1"/>
</dbReference>
<feature type="binding site" evidence="9">
    <location>
        <begin position="91"/>
        <end position="101"/>
    </location>
    <ligand>
        <name>ATP</name>
        <dbReference type="ChEBI" id="CHEBI:30616"/>
    </ligand>
</feature>
<dbReference type="InterPro" id="IPR036554">
    <property type="entry name" value="GHMP_kinase_C_sf"/>
</dbReference>
<evidence type="ECO:0000313" key="12">
    <source>
        <dbReference type="EMBL" id="PIY88835.1"/>
    </source>
</evidence>
<dbReference type="InterPro" id="IPR004424">
    <property type="entry name" value="IspE"/>
</dbReference>
<dbReference type="Pfam" id="PF08544">
    <property type="entry name" value="GHMP_kinases_C"/>
    <property type="match status" value="1"/>
</dbReference>
<dbReference type="Gene3D" id="3.30.70.890">
    <property type="entry name" value="GHMP kinase, C-terminal domain"/>
    <property type="match status" value="1"/>
</dbReference>
<organism evidence="12 13">
    <name type="scientific">Candidatus Nealsonbacteria bacterium CG_4_10_14_0_8_um_filter_37_14</name>
    <dbReference type="NCBI Taxonomy" id="1974684"/>
    <lineage>
        <taxon>Bacteria</taxon>
        <taxon>Candidatus Nealsoniibacteriota</taxon>
    </lineage>
</organism>
<evidence type="ECO:0000256" key="7">
    <source>
        <dbReference type="ARBA" id="ARBA00022840"/>
    </source>
</evidence>
<evidence type="ECO:0000256" key="9">
    <source>
        <dbReference type="HAMAP-Rule" id="MF_00061"/>
    </source>
</evidence>
<accession>A0A2M7R5X1</accession>
<feature type="domain" description="GHMP kinase C-terminal" evidence="11">
    <location>
        <begin position="189"/>
        <end position="239"/>
    </location>
</feature>
<dbReference type="UniPathway" id="UPA00056">
    <property type="reaction ID" value="UER00094"/>
</dbReference>
<comment type="similarity">
    <text evidence="1 9">Belongs to the GHMP kinase family. IspE subfamily.</text>
</comment>
<evidence type="ECO:0000259" key="11">
    <source>
        <dbReference type="Pfam" id="PF08544"/>
    </source>
</evidence>
<dbReference type="PIRSF" id="PIRSF010376">
    <property type="entry name" value="IspE"/>
    <property type="match status" value="1"/>
</dbReference>
<keyword evidence="7 9" id="KW-0067">ATP-binding</keyword>
<dbReference type="InterPro" id="IPR006204">
    <property type="entry name" value="GHMP_kinase_N_dom"/>
</dbReference>
<evidence type="ECO:0000256" key="2">
    <source>
        <dbReference type="ARBA" id="ARBA00012052"/>
    </source>
</evidence>
<feature type="domain" description="GHMP kinase N-terminal" evidence="10">
    <location>
        <begin position="63"/>
        <end position="141"/>
    </location>
</feature>
<evidence type="ECO:0000256" key="6">
    <source>
        <dbReference type="ARBA" id="ARBA00022777"/>
    </source>
</evidence>
<dbReference type="AlphaFoldDB" id="A0A2M7R5X1"/>
<comment type="function">
    <text evidence="9">Catalyzes the phosphorylation of the position 2 hydroxy group of 4-diphosphocytidyl-2C-methyl-D-erythritol.</text>
</comment>
<evidence type="ECO:0000313" key="13">
    <source>
        <dbReference type="Proteomes" id="UP000230767"/>
    </source>
</evidence>
<name>A0A2M7R5X1_9BACT</name>
<evidence type="ECO:0000256" key="3">
    <source>
        <dbReference type="ARBA" id="ARBA00017473"/>
    </source>
</evidence>
<dbReference type="InterPro" id="IPR014721">
    <property type="entry name" value="Ribsml_uS5_D2-typ_fold_subgr"/>
</dbReference>
<evidence type="ECO:0000259" key="10">
    <source>
        <dbReference type="Pfam" id="PF00288"/>
    </source>
</evidence>
<comment type="caution">
    <text evidence="12">The sequence shown here is derived from an EMBL/GenBank/DDBJ whole genome shotgun (WGS) entry which is preliminary data.</text>
</comment>
<dbReference type="Pfam" id="PF00288">
    <property type="entry name" value="GHMP_kinases_N"/>
    <property type="match status" value="1"/>
</dbReference>
<dbReference type="InterPro" id="IPR013750">
    <property type="entry name" value="GHMP_kinase_C_dom"/>
</dbReference>
<dbReference type="InterPro" id="IPR020568">
    <property type="entry name" value="Ribosomal_Su5_D2-typ_SF"/>
</dbReference>
<reference evidence="13" key="1">
    <citation type="submission" date="2017-09" db="EMBL/GenBank/DDBJ databases">
        <title>Depth-based differentiation of microbial function through sediment-hosted aquifers and enrichment of novel symbionts in the deep terrestrial subsurface.</title>
        <authorList>
            <person name="Probst A.J."/>
            <person name="Ladd B."/>
            <person name="Jarett J.K."/>
            <person name="Geller-Mcgrath D.E."/>
            <person name="Sieber C.M.K."/>
            <person name="Emerson J.B."/>
            <person name="Anantharaman K."/>
            <person name="Thomas B.C."/>
            <person name="Malmstrom R."/>
            <person name="Stieglmeier M."/>
            <person name="Klingl A."/>
            <person name="Woyke T."/>
            <person name="Ryan C.M."/>
            <person name="Banfield J.F."/>
        </authorList>
    </citation>
    <scope>NUCLEOTIDE SEQUENCE [LARGE SCALE GENOMIC DNA]</scope>
</reference>
<evidence type="ECO:0000256" key="8">
    <source>
        <dbReference type="ARBA" id="ARBA00032554"/>
    </source>
</evidence>